<evidence type="ECO:0000256" key="2">
    <source>
        <dbReference type="ARBA" id="ARBA00022475"/>
    </source>
</evidence>
<keyword evidence="4 6" id="KW-1133">Transmembrane helix</keyword>
<dbReference type="Proteomes" id="UP000785783">
    <property type="component" value="Unassembled WGS sequence"/>
</dbReference>
<dbReference type="InterPro" id="IPR001851">
    <property type="entry name" value="ABC_transp_permease"/>
</dbReference>
<proteinExistence type="predicted"/>
<feature type="transmembrane region" description="Helical" evidence="6">
    <location>
        <begin position="171"/>
        <end position="190"/>
    </location>
</feature>
<gene>
    <name evidence="7" type="ORF">ISQ19_03525</name>
</gene>
<dbReference type="GO" id="GO:0005886">
    <property type="term" value="C:plasma membrane"/>
    <property type="evidence" value="ECO:0007669"/>
    <property type="project" value="UniProtKB-SubCell"/>
</dbReference>
<organism evidence="7 8">
    <name type="scientific">PS1 clade bacterium</name>
    <dbReference type="NCBI Taxonomy" id="2175152"/>
    <lineage>
        <taxon>Bacteria</taxon>
        <taxon>Pseudomonadati</taxon>
        <taxon>Pseudomonadota</taxon>
        <taxon>Alphaproteobacteria</taxon>
        <taxon>PS1 clade</taxon>
    </lineage>
</organism>
<dbReference type="GO" id="GO:0015658">
    <property type="term" value="F:branched-chain amino acid transmembrane transporter activity"/>
    <property type="evidence" value="ECO:0007669"/>
    <property type="project" value="InterPro"/>
</dbReference>
<keyword evidence="2" id="KW-1003">Cell membrane</keyword>
<evidence type="ECO:0000256" key="5">
    <source>
        <dbReference type="ARBA" id="ARBA00023136"/>
    </source>
</evidence>
<protein>
    <submittedName>
        <fullName evidence="7">Branched-chain amino acid ABC transporter permease</fullName>
    </submittedName>
</protein>
<accession>A0A937HDE1</accession>
<comment type="caution">
    <text evidence="7">The sequence shown here is derived from an EMBL/GenBank/DDBJ whole genome shotgun (WGS) entry which is preliminary data.</text>
</comment>
<keyword evidence="5 6" id="KW-0472">Membrane</keyword>
<name>A0A937HDE1_9PROT</name>
<dbReference type="AlphaFoldDB" id="A0A937HDE1"/>
<dbReference type="PANTHER" id="PTHR30482">
    <property type="entry name" value="HIGH-AFFINITY BRANCHED-CHAIN AMINO ACID TRANSPORT SYSTEM PERMEASE"/>
    <property type="match status" value="1"/>
</dbReference>
<comment type="subcellular location">
    <subcellularLocation>
        <location evidence="1">Cell membrane</location>
        <topology evidence="1">Multi-pass membrane protein</topology>
    </subcellularLocation>
</comment>
<feature type="transmembrane region" description="Helical" evidence="6">
    <location>
        <begin position="21"/>
        <end position="44"/>
    </location>
</feature>
<feature type="transmembrane region" description="Helical" evidence="6">
    <location>
        <begin position="95"/>
        <end position="115"/>
    </location>
</feature>
<feature type="transmembrane region" description="Helical" evidence="6">
    <location>
        <begin position="122"/>
        <end position="143"/>
    </location>
</feature>
<evidence type="ECO:0000313" key="8">
    <source>
        <dbReference type="Proteomes" id="UP000785783"/>
    </source>
</evidence>
<dbReference type="Pfam" id="PF02653">
    <property type="entry name" value="BPD_transp_2"/>
    <property type="match status" value="1"/>
</dbReference>
<evidence type="ECO:0000256" key="1">
    <source>
        <dbReference type="ARBA" id="ARBA00004651"/>
    </source>
</evidence>
<dbReference type="InterPro" id="IPR043428">
    <property type="entry name" value="LivM-like"/>
</dbReference>
<dbReference type="CDD" id="cd06581">
    <property type="entry name" value="TM_PBP1_LivM_like"/>
    <property type="match status" value="1"/>
</dbReference>
<feature type="transmembrane region" description="Helical" evidence="6">
    <location>
        <begin position="220"/>
        <end position="242"/>
    </location>
</feature>
<sequence>MRVLFKTDYNQDIKFAKHSGYVFWYGLLLAGVFLAPMALDTYWINELTRVLIYALAGLGLMVVTGFTGQVSLGHAAFMAIGAYTHAFLLTQGVPFFVSLPIAALTSGVVGLLIAIPASRMTGLYLTIASLAFAIVVEDVVIHWEGVTGGNRGMAVDPPMLFGYEIFEAWEYYYIVLVLLIMSIILVLNVLRSPLGRSMLAVRDSEISAESLGIRVARTKVLAFLISAALTGLAGGLFAHFIQFLSPETFGILLSIQLLLMIVVGGLGTVHGAIYGAVLIGFLEATISIMKDWLPPAIGNQPGLEPGLFGVILVLFIIFEPEGVYGRWLKFRTFLENFPFYRRNTFKRQRSYLKTERMR</sequence>
<dbReference type="EMBL" id="JADHOK010000033">
    <property type="protein sequence ID" value="MBL6761749.1"/>
    <property type="molecule type" value="Genomic_DNA"/>
</dbReference>
<evidence type="ECO:0000313" key="7">
    <source>
        <dbReference type="EMBL" id="MBL6761749.1"/>
    </source>
</evidence>
<evidence type="ECO:0000256" key="4">
    <source>
        <dbReference type="ARBA" id="ARBA00022989"/>
    </source>
</evidence>
<evidence type="ECO:0000256" key="3">
    <source>
        <dbReference type="ARBA" id="ARBA00022692"/>
    </source>
</evidence>
<dbReference type="PANTHER" id="PTHR30482:SF20">
    <property type="entry name" value="HIGH-AFFINITY BRANCHED-CHAIN AMINO ACID TRANSPORT SYSTEM PERMEASE PROTEIN LIVM"/>
    <property type="match status" value="1"/>
</dbReference>
<keyword evidence="3 6" id="KW-0812">Transmembrane</keyword>
<reference evidence="7" key="1">
    <citation type="submission" date="2020-10" db="EMBL/GenBank/DDBJ databases">
        <title>Microbiome of the Black Sea water column analyzed by genome centric metagenomics.</title>
        <authorList>
            <person name="Cabello-Yeves P.J."/>
            <person name="Callieri C."/>
            <person name="Picazo A."/>
            <person name="Mehrshad M."/>
            <person name="Haro-Moreno J.M."/>
            <person name="Roda-Garcia J."/>
            <person name="Dzembekova N."/>
            <person name="Slabakova V."/>
            <person name="Slabakova N."/>
            <person name="Moncheva S."/>
            <person name="Rodriguez-Valera F."/>
        </authorList>
    </citation>
    <scope>NUCLEOTIDE SEQUENCE</scope>
    <source>
        <strain evidence="7">BS307-5m-G5</strain>
    </source>
</reference>
<evidence type="ECO:0000256" key="6">
    <source>
        <dbReference type="SAM" id="Phobius"/>
    </source>
</evidence>
<feature type="transmembrane region" description="Helical" evidence="6">
    <location>
        <begin position="50"/>
        <end position="67"/>
    </location>
</feature>